<sequence length="218" mass="24286">MTSRHIPGVSLHWPGETRAQILASPGDSIVKRWRAAHMGAPNYWRDIGYHYVLNRDAQGEWAVYDGRPDYLAGAHSGTNAGNEYLGINVAYAMDEQLPGEAVEALAKLIAELSKTYGFPINRATVRGHREFIPTQCPGDALYSMLNQIVQRANQLRTGPADEPLKPEPSKEEEQIHPIRIIKDGKELRGVLINSQAFVSVYELGKPKWDSATRTVIIE</sequence>
<dbReference type="CDD" id="cd06583">
    <property type="entry name" value="PGRP"/>
    <property type="match status" value="1"/>
</dbReference>
<dbReference type="SUPFAM" id="SSF55846">
    <property type="entry name" value="N-acetylmuramoyl-L-alanine amidase-like"/>
    <property type="match status" value="1"/>
</dbReference>
<dbReference type="GO" id="GO:0009253">
    <property type="term" value="P:peptidoglycan catabolic process"/>
    <property type="evidence" value="ECO:0007669"/>
    <property type="project" value="InterPro"/>
</dbReference>
<dbReference type="InterPro" id="IPR015510">
    <property type="entry name" value="PGRP"/>
</dbReference>
<evidence type="ECO:0000259" key="1">
    <source>
        <dbReference type="Pfam" id="PF01510"/>
    </source>
</evidence>
<dbReference type="Proteomes" id="UP000231019">
    <property type="component" value="Unassembled WGS sequence"/>
</dbReference>
<dbReference type="PANTHER" id="PTHR11022">
    <property type="entry name" value="PEPTIDOGLYCAN RECOGNITION PROTEIN"/>
    <property type="match status" value="1"/>
</dbReference>
<dbReference type="InterPro" id="IPR002502">
    <property type="entry name" value="Amidase_domain"/>
</dbReference>
<name>A0A2M7G7F1_9BACT</name>
<evidence type="ECO:0000313" key="2">
    <source>
        <dbReference type="EMBL" id="PIW18009.1"/>
    </source>
</evidence>
<proteinExistence type="predicted"/>
<feature type="domain" description="N-acetylmuramoyl-L-alanine amidase" evidence="1">
    <location>
        <begin position="34"/>
        <end position="138"/>
    </location>
</feature>
<dbReference type="EMBL" id="PFFQ01000016">
    <property type="protein sequence ID" value="PIW18009.1"/>
    <property type="molecule type" value="Genomic_DNA"/>
</dbReference>
<dbReference type="AlphaFoldDB" id="A0A2M7G7F1"/>
<accession>A0A2M7G7F1</accession>
<dbReference type="Gene3D" id="3.40.80.10">
    <property type="entry name" value="Peptidoglycan recognition protein-like"/>
    <property type="match status" value="1"/>
</dbReference>
<gene>
    <name evidence="2" type="ORF">COW36_06610</name>
</gene>
<dbReference type="PANTHER" id="PTHR11022:SF41">
    <property type="entry name" value="PEPTIDOGLYCAN-RECOGNITION PROTEIN LC-RELATED"/>
    <property type="match status" value="1"/>
</dbReference>
<organism evidence="2 3">
    <name type="scientific">bacterium (Candidatus Blackallbacteria) CG17_big_fil_post_rev_8_21_14_2_50_48_46</name>
    <dbReference type="NCBI Taxonomy" id="2014261"/>
    <lineage>
        <taxon>Bacteria</taxon>
        <taxon>Candidatus Blackallbacteria</taxon>
    </lineage>
</organism>
<evidence type="ECO:0000313" key="3">
    <source>
        <dbReference type="Proteomes" id="UP000231019"/>
    </source>
</evidence>
<dbReference type="GO" id="GO:0008745">
    <property type="term" value="F:N-acetylmuramoyl-L-alanine amidase activity"/>
    <property type="evidence" value="ECO:0007669"/>
    <property type="project" value="InterPro"/>
</dbReference>
<reference evidence="2 3" key="1">
    <citation type="submission" date="2017-09" db="EMBL/GenBank/DDBJ databases">
        <title>Depth-based differentiation of microbial function through sediment-hosted aquifers and enrichment of novel symbionts in the deep terrestrial subsurface.</title>
        <authorList>
            <person name="Probst A.J."/>
            <person name="Ladd B."/>
            <person name="Jarett J.K."/>
            <person name="Geller-Mcgrath D.E."/>
            <person name="Sieber C.M."/>
            <person name="Emerson J.B."/>
            <person name="Anantharaman K."/>
            <person name="Thomas B.C."/>
            <person name="Malmstrom R."/>
            <person name="Stieglmeier M."/>
            <person name="Klingl A."/>
            <person name="Woyke T."/>
            <person name="Ryan C.M."/>
            <person name="Banfield J.F."/>
        </authorList>
    </citation>
    <scope>NUCLEOTIDE SEQUENCE [LARGE SCALE GENOMIC DNA]</scope>
    <source>
        <strain evidence="2">CG17_big_fil_post_rev_8_21_14_2_50_48_46</strain>
    </source>
</reference>
<protein>
    <recommendedName>
        <fullName evidence="1">N-acetylmuramoyl-L-alanine amidase domain-containing protein</fullName>
    </recommendedName>
</protein>
<dbReference type="InterPro" id="IPR036505">
    <property type="entry name" value="Amidase/PGRP_sf"/>
</dbReference>
<comment type="caution">
    <text evidence="2">The sequence shown here is derived from an EMBL/GenBank/DDBJ whole genome shotgun (WGS) entry which is preliminary data.</text>
</comment>
<dbReference type="Pfam" id="PF01510">
    <property type="entry name" value="Amidase_2"/>
    <property type="match status" value="1"/>
</dbReference>